<sequence length="116" mass="13561">MYEDDTILSRGKYKFTALCRVPPEYLLNLYAKKNKANPELYEYIEKNLSRIKARAIGELEIPELHLVCKKIVYSSEKVAKAELKRITEMKNDHKIPIRSYYCEVCGCFHLTSKPQS</sequence>
<accession>A0A1I2WWK4</accession>
<evidence type="ECO:0000313" key="2">
    <source>
        <dbReference type="Proteomes" id="UP000199666"/>
    </source>
</evidence>
<dbReference type="Proteomes" id="UP000199666">
    <property type="component" value="Unassembled WGS sequence"/>
</dbReference>
<protein>
    <submittedName>
        <fullName evidence="1">Uncharacterized protein</fullName>
    </submittedName>
</protein>
<name>A0A1I2WWK4_9SPHI</name>
<dbReference type="STRING" id="414048.SAMN04489864_104300"/>
<reference evidence="1 2" key="1">
    <citation type="submission" date="2016-10" db="EMBL/GenBank/DDBJ databases">
        <authorList>
            <person name="de Groot N.N."/>
        </authorList>
    </citation>
    <scope>NUCLEOTIDE SEQUENCE [LARGE SCALE GENOMIC DNA]</scope>
    <source>
        <strain evidence="1 2">DSM 18684</strain>
    </source>
</reference>
<keyword evidence="2" id="KW-1185">Reference proteome</keyword>
<evidence type="ECO:0000313" key="1">
    <source>
        <dbReference type="EMBL" id="SFH05087.1"/>
    </source>
</evidence>
<gene>
    <name evidence="1" type="ORF">SAMN04489864_104300</name>
</gene>
<organism evidence="1 2">
    <name type="scientific">Pedobacter insulae</name>
    <dbReference type="NCBI Taxonomy" id="414048"/>
    <lineage>
        <taxon>Bacteria</taxon>
        <taxon>Pseudomonadati</taxon>
        <taxon>Bacteroidota</taxon>
        <taxon>Sphingobacteriia</taxon>
        <taxon>Sphingobacteriales</taxon>
        <taxon>Sphingobacteriaceae</taxon>
        <taxon>Pedobacter</taxon>
    </lineage>
</organism>
<dbReference type="EMBL" id="FOPP01000004">
    <property type="protein sequence ID" value="SFH05087.1"/>
    <property type="molecule type" value="Genomic_DNA"/>
</dbReference>
<dbReference type="AlphaFoldDB" id="A0A1I2WWK4"/>
<proteinExistence type="predicted"/>